<dbReference type="Pfam" id="PF13542">
    <property type="entry name" value="HTH_Tnp_ISL3"/>
    <property type="match status" value="1"/>
</dbReference>
<dbReference type="Proteomes" id="UP000018895">
    <property type="component" value="Unassembled WGS sequence"/>
</dbReference>
<proteinExistence type="predicted"/>
<dbReference type="Pfam" id="PF14690">
    <property type="entry name" value="Zn_ribbon_ISL3"/>
    <property type="match status" value="1"/>
</dbReference>
<gene>
    <name evidence="4" type="ORF">JCM9152_4617</name>
</gene>
<sequence>MNFIISFPGLKDVLVKKVEEVGEIIRIYVEMDRQENRCPKCGNKTNRIHDYRVQKVKHLKWFERKTELFYRRRRYVCTCGKRFAEANSFVERYQRGSIEWNQAITIKAITAKTFKEVAEAYGTSPTTVIRRFDRIAKEESHQIGPLPEVIAIDEYKGDTEEGKYQVIIADGITREPIDILPNRYKTTIKRYLQKHGAQVQMVTMDMSPSFKAAVQEALGKPAIVADRFHFCRYIYWALDKVRRRVQQDFHAYDRKKCKKIKRIFYKGYDQLSQEERWLIERYLNLSEELERAYRLKEAYREWFTRAKDLGASQIRLVKQELEQLLERFEREGIPEMQDVIKTFKNWETEILNSFVYNYSNGFLEGINNLTKVLKRNAFGYRNFERFRAKILLSHRYKRIGKHIG</sequence>
<feature type="domain" description="Transposase IS204/IS1001/IS1096/IS1165 zinc-finger" evidence="3">
    <location>
        <begin position="35"/>
        <end position="79"/>
    </location>
</feature>
<dbReference type="InterPro" id="IPR032877">
    <property type="entry name" value="Transposase_HTH"/>
</dbReference>
<dbReference type="InterPro" id="IPR029261">
    <property type="entry name" value="Transposase_Znf"/>
</dbReference>
<evidence type="ECO:0000313" key="5">
    <source>
        <dbReference type="Proteomes" id="UP000018895"/>
    </source>
</evidence>
<evidence type="ECO:0000259" key="2">
    <source>
        <dbReference type="Pfam" id="PF13542"/>
    </source>
</evidence>
<reference evidence="4" key="1">
    <citation type="journal article" date="2014" name="Genome Announc.">
        <title>Draft Genome Sequences of Three Alkaliphilic Bacillus Strains, Bacillus wakoensis JCM 9140T, Bacillus akibai JCM 9157T, and Bacillus hemicellulosilyticus JCM 9152T.</title>
        <authorList>
            <person name="Yuki M."/>
            <person name="Oshima K."/>
            <person name="Suda W."/>
            <person name="Oshida Y."/>
            <person name="Kitamura K."/>
            <person name="Iida T."/>
            <person name="Hattori M."/>
            <person name="Ohkuma M."/>
        </authorList>
    </citation>
    <scope>NUCLEOTIDE SEQUENCE [LARGE SCALE GENOMIC DNA]</scope>
    <source>
        <strain evidence="4">JCM 9152</strain>
    </source>
</reference>
<dbReference type="Pfam" id="PF01610">
    <property type="entry name" value="DDE_Tnp_ISL3"/>
    <property type="match status" value="1"/>
</dbReference>
<dbReference type="PANTHER" id="PTHR33498">
    <property type="entry name" value="TRANSPOSASE FOR INSERTION SEQUENCE ELEMENT IS1557"/>
    <property type="match status" value="1"/>
</dbReference>
<dbReference type="PANTHER" id="PTHR33498:SF1">
    <property type="entry name" value="TRANSPOSASE FOR INSERTION SEQUENCE ELEMENT IS1557"/>
    <property type="match status" value="1"/>
</dbReference>
<dbReference type="InterPro" id="IPR047951">
    <property type="entry name" value="Transpos_ISL3"/>
</dbReference>
<dbReference type="AlphaFoldDB" id="W4QMY8"/>
<keyword evidence="5" id="KW-1185">Reference proteome</keyword>
<organism evidence="4 5">
    <name type="scientific">Halalkalibacter hemicellulosilyticusJCM 9152</name>
    <dbReference type="NCBI Taxonomy" id="1236971"/>
    <lineage>
        <taxon>Bacteria</taxon>
        <taxon>Bacillati</taxon>
        <taxon>Bacillota</taxon>
        <taxon>Bacilli</taxon>
        <taxon>Bacillales</taxon>
        <taxon>Bacillaceae</taxon>
        <taxon>Halalkalibacter</taxon>
    </lineage>
</organism>
<feature type="domain" description="Transposase IS204/IS1001/IS1096/IS1165 helix-turn-helix" evidence="2">
    <location>
        <begin position="85"/>
        <end position="136"/>
    </location>
</feature>
<dbReference type="InterPro" id="IPR002560">
    <property type="entry name" value="Transposase_DDE"/>
</dbReference>
<evidence type="ECO:0000259" key="1">
    <source>
        <dbReference type="Pfam" id="PF01610"/>
    </source>
</evidence>
<name>W4QMY8_9BACI</name>
<evidence type="ECO:0000259" key="3">
    <source>
        <dbReference type="Pfam" id="PF14690"/>
    </source>
</evidence>
<comment type="caution">
    <text evidence="4">The sequence shown here is derived from an EMBL/GenBank/DDBJ whole genome shotgun (WGS) entry which is preliminary data.</text>
</comment>
<dbReference type="OrthoDB" id="6197054at2"/>
<dbReference type="EMBL" id="BAUU01000091">
    <property type="protein sequence ID" value="GAE33013.1"/>
    <property type="molecule type" value="Genomic_DNA"/>
</dbReference>
<feature type="domain" description="Transposase IS204/IS1001/IS1096/IS1165 DDE" evidence="1">
    <location>
        <begin position="150"/>
        <end position="390"/>
    </location>
</feature>
<accession>W4QMY8</accession>
<dbReference type="NCBIfam" id="NF033550">
    <property type="entry name" value="transpos_ISL3"/>
    <property type="match status" value="1"/>
</dbReference>
<protein>
    <submittedName>
        <fullName evidence="4">Mobile element protein</fullName>
    </submittedName>
</protein>
<dbReference type="RefSeq" id="WP_035347771.1">
    <property type="nucleotide sequence ID" value="NZ_BAUU01000091.1"/>
</dbReference>
<evidence type="ECO:0000313" key="4">
    <source>
        <dbReference type="EMBL" id="GAE33013.1"/>
    </source>
</evidence>